<name>A0A9P8IAJ8_9PEZI</name>
<sequence>MIEPFPLILPDKRPTTRDFRNCNQKAPSKLTPWEDAHDCAPEGSFQHAISTDLCNSPASRSPDTFLDMGMFPPENKDLQAVYLQVRGEDEPNCTDCSYSQPGSPCEEICIFEDYAVNKENSPDPFVVSGRLSCALGSEGDAIRTPTQRGASISETEDSWLAGQTSCYSWLDDSSSCRGQEYDASQTLPVRRRQPRVSSWVSDSSGASYRESENSFQYATALAPSRPKMIHISSPPSSEDISGLAPESLAQASQLHSNSQPISPPTTPTNEWPLRTDSGKTSIWGTSGRLDCFASLHTSGNPTPPTTPERIYRPLTMMSKEVPMIISMLEDAARLFPSTMLQLHTTPITLIRTIPPPHLPPSTVAQPHQLTLLSLPHLIRSGLPTQPASSARPLPVSNPHQNTVVGEAAAGITIFRQIFSSNSNSTDFLLAALYAHIIALNFLGDLAATPFEHPPLQFPPKALSTLGAIELVEGQGQLYDRVVKVSAVLKECAGRLLETCSGRSRLDETLLKALREIVRLVESRNGRGEHF</sequence>
<reference evidence="2" key="1">
    <citation type="submission" date="2021-03" db="EMBL/GenBank/DDBJ databases">
        <title>Comparative genomics and phylogenomic investigation of the class Geoglossomycetes provide insights into ecological specialization and systematics.</title>
        <authorList>
            <person name="Melie T."/>
            <person name="Pirro S."/>
            <person name="Miller A.N."/>
            <person name="Quandt A."/>
        </authorList>
    </citation>
    <scope>NUCLEOTIDE SEQUENCE</scope>
    <source>
        <strain evidence="2">GBOQ0MN5Z8</strain>
    </source>
</reference>
<comment type="caution">
    <text evidence="2">The sequence shown here is derived from an EMBL/GenBank/DDBJ whole genome shotgun (WGS) entry which is preliminary data.</text>
</comment>
<accession>A0A9P8IAJ8</accession>
<evidence type="ECO:0000313" key="3">
    <source>
        <dbReference type="Proteomes" id="UP000698800"/>
    </source>
</evidence>
<protein>
    <submittedName>
        <fullName evidence="2">Uncharacterized protein</fullName>
    </submittedName>
</protein>
<dbReference type="OrthoDB" id="5403186at2759"/>
<evidence type="ECO:0000256" key="1">
    <source>
        <dbReference type="SAM" id="MobiDB-lite"/>
    </source>
</evidence>
<dbReference type="AlphaFoldDB" id="A0A9P8IAJ8"/>
<feature type="region of interest" description="Disordered" evidence="1">
    <location>
        <begin position="249"/>
        <end position="275"/>
    </location>
</feature>
<dbReference type="Proteomes" id="UP000698800">
    <property type="component" value="Unassembled WGS sequence"/>
</dbReference>
<proteinExistence type="predicted"/>
<organism evidence="2 3">
    <name type="scientific">Glutinoglossum americanum</name>
    <dbReference type="NCBI Taxonomy" id="1670608"/>
    <lineage>
        <taxon>Eukaryota</taxon>
        <taxon>Fungi</taxon>
        <taxon>Dikarya</taxon>
        <taxon>Ascomycota</taxon>
        <taxon>Pezizomycotina</taxon>
        <taxon>Geoglossomycetes</taxon>
        <taxon>Geoglossales</taxon>
        <taxon>Geoglossaceae</taxon>
        <taxon>Glutinoglossum</taxon>
    </lineage>
</organism>
<gene>
    <name evidence="2" type="ORF">FGG08_001924</name>
</gene>
<dbReference type="EMBL" id="JAGHQL010000027">
    <property type="protein sequence ID" value="KAH0543742.1"/>
    <property type="molecule type" value="Genomic_DNA"/>
</dbReference>
<keyword evidence="3" id="KW-1185">Reference proteome</keyword>
<feature type="compositionally biased region" description="Polar residues" evidence="1">
    <location>
        <begin position="249"/>
        <end position="260"/>
    </location>
</feature>
<evidence type="ECO:0000313" key="2">
    <source>
        <dbReference type="EMBL" id="KAH0543742.1"/>
    </source>
</evidence>